<dbReference type="EMBL" id="MLQS01000011">
    <property type="protein sequence ID" value="OIJ20520.1"/>
    <property type="molecule type" value="Genomic_DNA"/>
</dbReference>
<keyword evidence="2" id="KW-1185">Reference proteome</keyword>
<sequence>MTIHYQCRHCGISVGKIEQKQIEAQKLGFHQLDQSERTEMIKYDETGDIHVDTICEDCQEALERNPHFHENQTFIQ</sequence>
<dbReference type="InterPro" id="IPR020115">
    <property type="entry name" value="Fin"/>
</dbReference>
<gene>
    <name evidence="1" type="ORF">BKP45_08920</name>
</gene>
<comment type="caution">
    <text evidence="1">The sequence shown here is derived from an EMBL/GenBank/DDBJ whole genome shotgun (WGS) entry which is preliminary data.</text>
</comment>
<dbReference type="OrthoDB" id="2084556at2"/>
<proteinExistence type="predicted"/>
<evidence type="ECO:0000313" key="1">
    <source>
        <dbReference type="EMBL" id="OIJ20520.1"/>
    </source>
</evidence>
<dbReference type="AlphaFoldDB" id="A0A1S2M7R4"/>
<reference evidence="1 2" key="1">
    <citation type="submission" date="2016-10" db="EMBL/GenBank/DDBJ databases">
        <title>Draft genome sequences of four alkaliphilic bacteria belonging to the Anaerobacillus genus.</title>
        <authorList>
            <person name="Bassil N.M."/>
            <person name="Lloyd J.R."/>
        </authorList>
    </citation>
    <scope>NUCLEOTIDE SEQUENCE [LARGE SCALE GENOMIC DNA]</scope>
    <source>
        <strain evidence="1 2">DSM 22531</strain>
    </source>
</reference>
<name>A0A1S2M7R4_9BACI</name>
<organism evidence="1 2">
    <name type="scientific">Anaerobacillus alkalidiazotrophicus</name>
    <dbReference type="NCBI Taxonomy" id="472963"/>
    <lineage>
        <taxon>Bacteria</taxon>
        <taxon>Bacillati</taxon>
        <taxon>Bacillota</taxon>
        <taxon>Bacilli</taxon>
        <taxon>Bacillales</taxon>
        <taxon>Bacillaceae</taxon>
        <taxon>Anaerobacillus</taxon>
    </lineage>
</organism>
<dbReference type="Proteomes" id="UP000180057">
    <property type="component" value="Unassembled WGS sequence"/>
</dbReference>
<accession>A0A1S2M7R4</accession>
<protein>
    <submittedName>
        <fullName evidence="1">Peptide ABC transporter permease</fullName>
    </submittedName>
</protein>
<evidence type="ECO:0000313" key="2">
    <source>
        <dbReference type="Proteomes" id="UP000180057"/>
    </source>
</evidence>
<dbReference type="STRING" id="472963.BKP45_08920"/>
<dbReference type="GO" id="GO:0010468">
    <property type="term" value="P:regulation of gene expression"/>
    <property type="evidence" value="ECO:0007669"/>
    <property type="project" value="InterPro"/>
</dbReference>
<dbReference type="RefSeq" id="WP_071389373.1">
    <property type="nucleotide sequence ID" value="NZ_MLQS01000011.1"/>
</dbReference>
<dbReference type="Pfam" id="PF10955">
    <property type="entry name" value="Fin"/>
    <property type="match status" value="1"/>
</dbReference>